<reference evidence="4" key="1">
    <citation type="journal article" date="2019" name="Int. J. Syst. Evol. Microbiol.">
        <title>The Global Catalogue of Microorganisms (GCM) 10K type strain sequencing project: providing services to taxonomists for standard genome sequencing and annotation.</title>
        <authorList>
            <consortium name="The Broad Institute Genomics Platform"/>
            <consortium name="The Broad Institute Genome Sequencing Center for Infectious Disease"/>
            <person name="Wu L."/>
            <person name="Ma J."/>
        </authorList>
    </citation>
    <scope>NUCLEOTIDE SEQUENCE [LARGE SCALE GENOMIC DNA]</scope>
    <source>
        <strain evidence="4">CGMCC 1.12376</strain>
    </source>
</reference>
<dbReference type="Gene3D" id="3.30.200.20">
    <property type="entry name" value="Phosphorylase Kinase, domain 1"/>
    <property type="match status" value="1"/>
</dbReference>
<comment type="caution">
    <text evidence="3">The sequence shown here is derived from an EMBL/GenBank/DDBJ whole genome shotgun (WGS) entry which is preliminary data.</text>
</comment>
<dbReference type="PANTHER" id="PTHR21064">
    <property type="entry name" value="AMINOGLYCOSIDE PHOSPHOTRANSFERASE DOMAIN-CONTAINING PROTEIN-RELATED"/>
    <property type="match status" value="1"/>
</dbReference>
<dbReference type="SUPFAM" id="SSF56112">
    <property type="entry name" value="Protein kinase-like (PK-like)"/>
    <property type="match status" value="1"/>
</dbReference>
<evidence type="ECO:0000256" key="1">
    <source>
        <dbReference type="ARBA" id="ARBA00038240"/>
    </source>
</evidence>
<dbReference type="PANTHER" id="PTHR21064:SF6">
    <property type="entry name" value="AMINOGLYCOSIDE PHOSPHOTRANSFERASE DOMAIN-CONTAINING PROTEIN"/>
    <property type="match status" value="1"/>
</dbReference>
<comment type="similarity">
    <text evidence="1">Belongs to the pseudomonas-type ThrB family.</text>
</comment>
<feature type="domain" description="Aminoglycoside phosphotransferase" evidence="2">
    <location>
        <begin position="22"/>
        <end position="211"/>
    </location>
</feature>
<dbReference type="InterPro" id="IPR002575">
    <property type="entry name" value="Aminoglycoside_PTrfase"/>
</dbReference>
<evidence type="ECO:0000259" key="2">
    <source>
        <dbReference type="Pfam" id="PF01636"/>
    </source>
</evidence>
<dbReference type="RefSeq" id="WP_379596156.1">
    <property type="nucleotide sequence ID" value="NZ_JBHUDE010000015.1"/>
</dbReference>
<proteinExistence type="inferred from homology"/>
<accession>A0ABW4HMJ6</accession>
<keyword evidence="4" id="KW-1185">Reference proteome</keyword>
<dbReference type="EMBL" id="JBHUDE010000015">
    <property type="protein sequence ID" value="MFD1606833.1"/>
    <property type="molecule type" value="Genomic_DNA"/>
</dbReference>
<evidence type="ECO:0000313" key="4">
    <source>
        <dbReference type="Proteomes" id="UP001597221"/>
    </source>
</evidence>
<organism evidence="3 4">
    <name type="scientific">Oceanobacillus luteolus</name>
    <dbReference type="NCBI Taxonomy" id="1274358"/>
    <lineage>
        <taxon>Bacteria</taxon>
        <taxon>Bacillati</taxon>
        <taxon>Bacillota</taxon>
        <taxon>Bacilli</taxon>
        <taxon>Bacillales</taxon>
        <taxon>Bacillaceae</taxon>
        <taxon>Oceanobacillus</taxon>
    </lineage>
</organism>
<dbReference type="Gene3D" id="3.90.1200.10">
    <property type="match status" value="1"/>
</dbReference>
<dbReference type="InterPro" id="IPR011009">
    <property type="entry name" value="Kinase-like_dom_sf"/>
</dbReference>
<name>A0ABW4HMJ6_9BACI</name>
<protein>
    <submittedName>
        <fullName evidence="3">Phosphotransferase enzyme family protein</fullName>
    </submittedName>
</protein>
<gene>
    <name evidence="3" type="ORF">ACFSBH_04120</name>
</gene>
<dbReference type="InterPro" id="IPR050249">
    <property type="entry name" value="Pseudomonas-type_ThrB"/>
</dbReference>
<dbReference type="Pfam" id="PF01636">
    <property type="entry name" value="APH"/>
    <property type="match status" value="1"/>
</dbReference>
<sequence>MDNNLLVKVAELFHADGRDLKLLGGFSNNVYECKKNNHSFILKFYLNSMYKKEKLEAELDWISFLMRSGVNVTAPLPSINGNYLEIIHEDNNESYYVLAFEKAEGVLIDTDNPTEWNSKLFYKWGKTMGKLHSLSKIYHPPGNIKKQNWNEGTIFTKDLEGLNETIIQKWEEYVDVLKTYPRNGEFYGMIHNDLHHGNFYLHDNEIILFDF</sequence>
<dbReference type="Proteomes" id="UP001597221">
    <property type="component" value="Unassembled WGS sequence"/>
</dbReference>
<evidence type="ECO:0000313" key="3">
    <source>
        <dbReference type="EMBL" id="MFD1606833.1"/>
    </source>
</evidence>